<evidence type="ECO:0000256" key="1">
    <source>
        <dbReference type="ARBA" id="ARBA00004141"/>
    </source>
</evidence>
<keyword evidence="3 5" id="KW-1133">Transmembrane helix</keyword>
<gene>
    <name evidence="7" type="ORF">BJX63DRAFT_437434</name>
</gene>
<evidence type="ECO:0000256" key="4">
    <source>
        <dbReference type="ARBA" id="ARBA00023136"/>
    </source>
</evidence>
<feature type="transmembrane region" description="Helical" evidence="5">
    <location>
        <begin position="124"/>
        <end position="146"/>
    </location>
</feature>
<feature type="transmembrane region" description="Helical" evidence="5">
    <location>
        <begin position="51"/>
        <end position="74"/>
    </location>
</feature>
<proteinExistence type="predicted"/>
<protein>
    <submittedName>
        <fullName evidence="7">Marvel domain-containing protein</fullName>
    </submittedName>
</protein>
<keyword evidence="4 5" id="KW-0472">Membrane</keyword>
<feature type="transmembrane region" description="Helical" evidence="5">
    <location>
        <begin position="7"/>
        <end position="31"/>
    </location>
</feature>
<organism evidence="7 8">
    <name type="scientific">Aspergillus granulosus</name>
    <dbReference type="NCBI Taxonomy" id="176169"/>
    <lineage>
        <taxon>Eukaryota</taxon>
        <taxon>Fungi</taxon>
        <taxon>Dikarya</taxon>
        <taxon>Ascomycota</taxon>
        <taxon>Pezizomycotina</taxon>
        <taxon>Eurotiomycetes</taxon>
        <taxon>Eurotiomycetidae</taxon>
        <taxon>Eurotiales</taxon>
        <taxon>Aspergillaceae</taxon>
        <taxon>Aspergillus</taxon>
        <taxon>Aspergillus subgen. Nidulantes</taxon>
    </lineage>
</organism>
<keyword evidence="2 5" id="KW-0812">Transmembrane</keyword>
<dbReference type="EMBL" id="JBFXLT010000159">
    <property type="protein sequence ID" value="KAL2802881.1"/>
    <property type="molecule type" value="Genomic_DNA"/>
</dbReference>
<feature type="transmembrane region" description="Helical" evidence="5">
    <location>
        <begin position="81"/>
        <end position="104"/>
    </location>
</feature>
<sequence length="162" mass="17754">MAKFDFPIFYILRAVQAVFAIIVLGLAGHAVDVYNGTRWRYWVDGLSEVNFMVFNGVWTFFIVVPYFIVAPIFVPALAHRYALPAVDGVTMIFWFAGFIALAVYVGDLDDCSEHSVCQGLQAAAAFGAFNWVLFLATTVLNTLAALRRDPGPGTQPPTASVP</sequence>
<dbReference type="PANTHER" id="PTHR37451">
    <property type="entry name" value="MARVEL DOMAIN"/>
    <property type="match status" value="1"/>
</dbReference>
<dbReference type="InterPro" id="IPR008253">
    <property type="entry name" value="Marvel"/>
</dbReference>
<evidence type="ECO:0000256" key="2">
    <source>
        <dbReference type="ARBA" id="ARBA00022692"/>
    </source>
</evidence>
<comment type="subcellular location">
    <subcellularLocation>
        <location evidence="1">Membrane</location>
        <topology evidence="1">Multi-pass membrane protein</topology>
    </subcellularLocation>
</comment>
<accession>A0ABR4GV31</accession>
<evidence type="ECO:0000256" key="3">
    <source>
        <dbReference type="ARBA" id="ARBA00022989"/>
    </source>
</evidence>
<reference evidence="7 8" key="1">
    <citation type="submission" date="2024-07" db="EMBL/GenBank/DDBJ databases">
        <title>Section-level genome sequencing and comparative genomics of Aspergillus sections Usti and Cavernicolus.</title>
        <authorList>
            <consortium name="Lawrence Berkeley National Laboratory"/>
            <person name="Nybo J.L."/>
            <person name="Vesth T.C."/>
            <person name="Theobald S."/>
            <person name="Frisvad J.C."/>
            <person name="Larsen T.O."/>
            <person name="Kjaerboelling I."/>
            <person name="Rothschild-Mancinelli K."/>
            <person name="Lyhne E.K."/>
            <person name="Kogle M.E."/>
            <person name="Barry K."/>
            <person name="Clum A."/>
            <person name="Na H."/>
            <person name="Ledsgaard L."/>
            <person name="Lin J."/>
            <person name="Lipzen A."/>
            <person name="Kuo A."/>
            <person name="Riley R."/>
            <person name="Mondo S."/>
            <person name="Labutti K."/>
            <person name="Haridas S."/>
            <person name="Pangalinan J."/>
            <person name="Salamov A.A."/>
            <person name="Simmons B.A."/>
            <person name="Magnuson J.K."/>
            <person name="Chen J."/>
            <person name="Drula E."/>
            <person name="Henrissat B."/>
            <person name="Wiebenga A."/>
            <person name="Lubbers R.J."/>
            <person name="Gomes A.C."/>
            <person name="Makela M.R."/>
            <person name="Stajich J."/>
            <person name="Grigoriev I.V."/>
            <person name="Mortensen U.H."/>
            <person name="De Vries R.P."/>
            <person name="Baker S.E."/>
            <person name="Andersen M.R."/>
        </authorList>
    </citation>
    <scope>NUCLEOTIDE SEQUENCE [LARGE SCALE GENOMIC DNA]</scope>
    <source>
        <strain evidence="7 8">CBS 588.65</strain>
    </source>
</reference>
<dbReference type="Proteomes" id="UP001610334">
    <property type="component" value="Unassembled WGS sequence"/>
</dbReference>
<name>A0ABR4GV31_9EURO</name>
<keyword evidence="8" id="KW-1185">Reference proteome</keyword>
<dbReference type="PANTHER" id="PTHR37451:SF1">
    <property type="entry name" value="MARVEL DOMAIN-CONTAINING PROTEIN"/>
    <property type="match status" value="1"/>
</dbReference>
<evidence type="ECO:0000256" key="5">
    <source>
        <dbReference type="SAM" id="Phobius"/>
    </source>
</evidence>
<evidence type="ECO:0000313" key="7">
    <source>
        <dbReference type="EMBL" id="KAL2802881.1"/>
    </source>
</evidence>
<dbReference type="Pfam" id="PF01284">
    <property type="entry name" value="MARVEL"/>
    <property type="match status" value="1"/>
</dbReference>
<evidence type="ECO:0000259" key="6">
    <source>
        <dbReference type="Pfam" id="PF01284"/>
    </source>
</evidence>
<evidence type="ECO:0000313" key="8">
    <source>
        <dbReference type="Proteomes" id="UP001610334"/>
    </source>
</evidence>
<feature type="domain" description="MARVEL" evidence="6">
    <location>
        <begin position="9"/>
        <end position="140"/>
    </location>
</feature>
<comment type="caution">
    <text evidence="7">The sequence shown here is derived from an EMBL/GenBank/DDBJ whole genome shotgun (WGS) entry which is preliminary data.</text>
</comment>